<feature type="domain" description="NB-ARC" evidence="2">
    <location>
        <begin position="45"/>
        <end position="195"/>
    </location>
</feature>
<dbReference type="Gene3D" id="1.25.40.10">
    <property type="entry name" value="Tetratricopeptide repeat domain"/>
    <property type="match status" value="2"/>
</dbReference>
<dbReference type="Pfam" id="PF00931">
    <property type="entry name" value="NB-ARC"/>
    <property type="match status" value="1"/>
</dbReference>
<dbReference type="InterPro" id="IPR002182">
    <property type="entry name" value="NB-ARC"/>
</dbReference>
<dbReference type="EMBL" id="BONY01000010">
    <property type="protein sequence ID" value="GIH04003.1"/>
    <property type="molecule type" value="Genomic_DNA"/>
</dbReference>
<dbReference type="InterPro" id="IPR027417">
    <property type="entry name" value="P-loop_NTPase"/>
</dbReference>
<dbReference type="PRINTS" id="PR00364">
    <property type="entry name" value="DISEASERSIST"/>
</dbReference>
<gene>
    <name evidence="3" type="ORF">Rhe02_20700</name>
</gene>
<organism evidence="3 4">
    <name type="scientific">Rhizocola hellebori</name>
    <dbReference type="NCBI Taxonomy" id="1392758"/>
    <lineage>
        <taxon>Bacteria</taxon>
        <taxon>Bacillati</taxon>
        <taxon>Actinomycetota</taxon>
        <taxon>Actinomycetes</taxon>
        <taxon>Micromonosporales</taxon>
        <taxon>Micromonosporaceae</taxon>
        <taxon>Rhizocola</taxon>
    </lineage>
</organism>
<keyword evidence="1" id="KW-0802">TPR repeat</keyword>
<dbReference type="PROSITE" id="PS50005">
    <property type="entry name" value="TPR"/>
    <property type="match status" value="1"/>
</dbReference>
<evidence type="ECO:0000259" key="2">
    <source>
        <dbReference type="Pfam" id="PF00931"/>
    </source>
</evidence>
<feature type="repeat" description="TPR" evidence="1">
    <location>
        <begin position="472"/>
        <end position="505"/>
    </location>
</feature>
<dbReference type="Pfam" id="PF13424">
    <property type="entry name" value="TPR_12"/>
    <property type="match status" value="2"/>
</dbReference>
<dbReference type="RefSeq" id="WP_203907899.1">
    <property type="nucleotide sequence ID" value="NZ_BONY01000010.1"/>
</dbReference>
<reference evidence="3" key="1">
    <citation type="submission" date="2021-01" db="EMBL/GenBank/DDBJ databases">
        <title>Whole genome shotgun sequence of Rhizocola hellebori NBRC 109834.</title>
        <authorList>
            <person name="Komaki H."/>
            <person name="Tamura T."/>
        </authorList>
    </citation>
    <scope>NUCLEOTIDE SEQUENCE</scope>
    <source>
        <strain evidence="3">NBRC 109834</strain>
    </source>
</reference>
<dbReference type="InterPro" id="IPR011990">
    <property type="entry name" value="TPR-like_helical_dom_sf"/>
</dbReference>
<dbReference type="PANTHER" id="PTHR47691:SF3">
    <property type="entry name" value="HTH-TYPE TRANSCRIPTIONAL REGULATOR RV0890C-RELATED"/>
    <property type="match status" value="1"/>
</dbReference>
<evidence type="ECO:0000256" key="1">
    <source>
        <dbReference type="PROSITE-ProRule" id="PRU00339"/>
    </source>
</evidence>
<keyword evidence="4" id="KW-1185">Reference proteome</keyword>
<evidence type="ECO:0000313" key="3">
    <source>
        <dbReference type="EMBL" id="GIH04003.1"/>
    </source>
</evidence>
<dbReference type="SUPFAM" id="SSF48452">
    <property type="entry name" value="TPR-like"/>
    <property type="match status" value="2"/>
</dbReference>
<dbReference type="AlphaFoldDB" id="A0A8J3VFL6"/>
<dbReference type="SUPFAM" id="SSF52540">
    <property type="entry name" value="P-loop containing nucleoside triphosphate hydrolases"/>
    <property type="match status" value="1"/>
</dbReference>
<dbReference type="SMART" id="SM00028">
    <property type="entry name" value="TPR"/>
    <property type="match status" value="5"/>
</dbReference>
<name>A0A8J3VFL6_9ACTN</name>
<protein>
    <recommendedName>
        <fullName evidence="2">NB-ARC domain-containing protein</fullName>
    </recommendedName>
</protein>
<comment type="caution">
    <text evidence="3">The sequence shown here is derived from an EMBL/GenBank/DDBJ whole genome shotgun (WGS) entry which is preliminary data.</text>
</comment>
<evidence type="ECO:0000313" key="4">
    <source>
        <dbReference type="Proteomes" id="UP000612899"/>
    </source>
</evidence>
<dbReference type="PANTHER" id="PTHR47691">
    <property type="entry name" value="REGULATOR-RELATED"/>
    <property type="match status" value="1"/>
</dbReference>
<proteinExistence type="predicted"/>
<dbReference type="Gene3D" id="3.40.50.300">
    <property type="entry name" value="P-loop containing nucleotide triphosphate hydrolases"/>
    <property type="match status" value="1"/>
</dbReference>
<dbReference type="GO" id="GO:0043531">
    <property type="term" value="F:ADP binding"/>
    <property type="evidence" value="ECO:0007669"/>
    <property type="project" value="InterPro"/>
</dbReference>
<dbReference type="InterPro" id="IPR019734">
    <property type="entry name" value="TPR_rpt"/>
</dbReference>
<dbReference type="Proteomes" id="UP000612899">
    <property type="component" value="Unassembled WGS sequence"/>
</dbReference>
<accession>A0A8J3VFL6</accession>
<sequence length="686" mass="73877">MTGQVGSRGGPAAMPRQLPLVPRHFAGREDELRRLESIAQDTAAGTSRIVAIEGSAGIGKTTLALHWASSIAHRFADGQLYVDLQGADLSSDVVSADDASYGFLIALGIAPDRIPASLTERSALYRSVLADKDVLIVLDNARDSEHVRPLLPASAGCLVIVTSRSRLTGLVATGGAHSLALSLLTPADARQLLGHAIGLERLERERSAADDIIAHCAGLPLALSIVAARATTRPGFTLAALSEELRDESRRLDALDGGDSATDLRSVLSWSYSNLPADAARLFRLLGLHRGPDVDPPAAASLAAVPVAQARRMLIELSREYLLTEVRPGHYLCHDLLRVYAAELVHAHDDEQQRQAAIHRLLDHYLHATVAASLQVYQHRRQVAPLQPAQPGVAAVQFADHDQALDWLATQAPVLLLAIQQAAAAGLDAHAHQLADAVAVYFARRGRWREMIAAQRFALDAARRLDDPAGQAHAHRNIGLAAAELADHDEAGRHYQRALDLFGTLGDLTGAAQTQLGVSRALDKVGRHREALTHAKKASDLYKAAADSIGQANALNSVGWCYSQLGEAKQALAACEAALILAQTNKNRWVEGAIWDSLGRAHRLVGNYDRASHAHHQALGICREIGDRPHEAETLIHIGELELGAGKVDYAREAWQAALDIRTELGHPDTAEVRSMLESIPRRRSR</sequence>